<organism evidence="2 4">
    <name type="scientific">Megalurothrips usitatus</name>
    <name type="common">bean blossom thrips</name>
    <dbReference type="NCBI Taxonomy" id="439358"/>
    <lineage>
        <taxon>Eukaryota</taxon>
        <taxon>Metazoa</taxon>
        <taxon>Ecdysozoa</taxon>
        <taxon>Arthropoda</taxon>
        <taxon>Hexapoda</taxon>
        <taxon>Insecta</taxon>
        <taxon>Pterygota</taxon>
        <taxon>Neoptera</taxon>
        <taxon>Paraneoptera</taxon>
        <taxon>Thysanoptera</taxon>
        <taxon>Terebrantia</taxon>
        <taxon>Thripoidea</taxon>
        <taxon>Thripidae</taxon>
        <taxon>Megalurothrips</taxon>
    </lineage>
</organism>
<evidence type="ECO:0000256" key="1">
    <source>
        <dbReference type="SAM" id="SignalP"/>
    </source>
</evidence>
<dbReference type="Proteomes" id="UP001075354">
    <property type="component" value="Chromosome 1"/>
</dbReference>
<keyword evidence="1" id="KW-0732">Signal</keyword>
<keyword evidence="4" id="KW-1185">Reference proteome</keyword>
<evidence type="ECO:0000313" key="2">
    <source>
        <dbReference type="EMBL" id="KAJ1532124.1"/>
    </source>
</evidence>
<gene>
    <name evidence="2" type="ORF">ONE63_000750</name>
    <name evidence="3" type="ORF">ONE63_000752</name>
</gene>
<reference evidence="2" key="1">
    <citation type="submission" date="2022-12" db="EMBL/GenBank/DDBJ databases">
        <title>Chromosome-level genome assembly of the bean flower thrips Megalurothrips usitatus.</title>
        <authorList>
            <person name="Ma L."/>
            <person name="Liu Q."/>
            <person name="Li H."/>
            <person name="Cai W."/>
        </authorList>
    </citation>
    <scope>NUCLEOTIDE SEQUENCE</scope>
    <source>
        <strain evidence="2">Cailab_2022a</strain>
    </source>
</reference>
<sequence>MYKTLLVVFAVLAAASAQYLAASPYYAGYSSGLATGYSAYSAYPAYSGYSTYGAYPYAYSSLGYGSAYLYR</sequence>
<accession>A0AAV7XZF8</accession>
<dbReference type="AlphaFoldDB" id="A0AAV7XZF8"/>
<feature type="signal peptide" evidence="1">
    <location>
        <begin position="1"/>
        <end position="17"/>
    </location>
</feature>
<feature type="chain" id="PRO_5044715981" evidence="1">
    <location>
        <begin position="18"/>
        <end position="71"/>
    </location>
</feature>
<dbReference type="EMBL" id="JAPTSV010000001">
    <property type="protein sequence ID" value="KAJ1532124.1"/>
    <property type="molecule type" value="Genomic_DNA"/>
</dbReference>
<dbReference type="EMBL" id="JAPTSV010000001">
    <property type="protein sequence ID" value="KAJ1532126.1"/>
    <property type="molecule type" value="Genomic_DNA"/>
</dbReference>
<protein>
    <submittedName>
        <fullName evidence="2">Uncharacterized protein</fullName>
    </submittedName>
</protein>
<evidence type="ECO:0000313" key="3">
    <source>
        <dbReference type="EMBL" id="KAJ1532126.1"/>
    </source>
</evidence>
<proteinExistence type="predicted"/>
<comment type="caution">
    <text evidence="2">The sequence shown here is derived from an EMBL/GenBank/DDBJ whole genome shotgun (WGS) entry which is preliminary data.</text>
</comment>
<name>A0AAV7XZF8_9NEOP</name>
<evidence type="ECO:0000313" key="4">
    <source>
        <dbReference type="Proteomes" id="UP001075354"/>
    </source>
</evidence>